<dbReference type="InterPro" id="IPR002937">
    <property type="entry name" value="Amino_oxidase"/>
</dbReference>
<dbReference type="Gene3D" id="1.10.3110.10">
    <property type="entry name" value="protoporphyrinogen ix oxidase, domain 3"/>
    <property type="match status" value="1"/>
</dbReference>
<reference evidence="14" key="1">
    <citation type="submission" date="2016-08" db="EMBL/GenBank/DDBJ databases">
        <authorList>
            <person name="Varghese N."/>
            <person name="Submissions Spin"/>
        </authorList>
    </citation>
    <scope>NUCLEOTIDE SEQUENCE [LARGE SCALE GENOMIC DNA]</scope>
    <source>
        <strain evidence="14">SGD-1123</strain>
    </source>
</reference>
<dbReference type="InterPro" id="IPR036188">
    <property type="entry name" value="FAD/NAD-bd_sf"/>
</dbReference>
<evidence type="ECO:0000256" key="4">
    <source>
        <dbReference type="ARBA" id="ARBA00008310"/>
    </source>
</evidence>
<evidence type="ECO:0000313" key="13">
    <source>
        <dbReference type="EMBL" id="SCB99777.1"/>
    </source>
</evidence>
<evidence type="ECO:0000256" key="6">
    <source>
        <dbReference type="ARBA" id="ARBA00019046"/>
    </source>
</evidence>
<feature type="domain" description="Amine oxidase" evidence="12">
    <location>
        <begin position="16"/>
        <end position="459"/>
    </location>
</feature>
<evidence type="ECO:0000313" key="14">
    <source>
        <dbReference type="Proteomes" id="UP000181997"/>
    </source>
</evidence>
<dbReference type="Proteomes" id="UP000181997">
    <property type="component" value="Unassembled WGS sequence"/>
</dbReference>
<protein>
    <recommendedName>
        <fullName evidence="6 11">Coproporphyrinogen III oxidase</fullName>
        <ecNumber evidence="5 11">1.3.3.15</ecNumber>
    </recommendedName>
</protein>
<dbReference type="AlphaFoldDB" id="A0A0V8HI48"/>
<accession>A0A0V8HI48</accession>
<keyword evidence="11" id="KW-0963">Cytoplasm</keyword>
<evidence type="ECO:0000256" key="11">
    <source>
        <dbReference type="RuleBase" id="RU364052"/>
    </source>
</evidence>
<dbReference type="RefSeq" id="WP_032089257.1">
    <property type="nucleotide sequence ID" value="NZ_FMAU01000002.1"/>
</dbReference>
<evidence type="ECO:0000256" key="3">
    <source>
        <dbReference type="ARBA" id="ARBA00004744"/>
    </source>
</evidence>
<dbReference type="Gene3D" id="3.50.50.60">
    <property type="entry name" value="FAD/NAD(P)-binding domain"/>
    <property type="match status" value="1"/>
</dbReference>
<evidence type="ECO:0000256" key="2">
    <source>
        <dbReference type="ARBA" id="ARBA00001974"/>
    </source>
</evidence>
<dbReference type="SUPFAM" id="SSF51905">
    <property type="entry name" value="FAD/NAD(P)-binding domain"/>
    <property type="match status" value="1"/>
</dbReference>
<dbReference type="SUPFAM" id="SSF54373">
    <property type="entry name" value="FAD-linked reductases, C-terminal domain"/>
    <property type="match status" value="1"/>
</dbReference>
<evidence type="ECO:0000256" key="5">
    <source>
        <dbReference type="ARBA" id="ARBA00012402"/>
    </source>
</evidence>
<keyword evidence="14" id="KW-1185">Reference proteome</keyword>
<organism evidence="13 14">
    <name type="scientific">[Bacillus] enclensis</name>
    <dbReference type="NCBI Taxonomy" id="1402860"/>
    <lineage>
        <taxon>Bacteria</taxon>
        <taxon>Bacillati</taxon>
        <taxon>Bacillota</taxon>
        <taxon>Bacilli</taxon>
        <taxon>Bacillales</taxon>
        <taxon>Bacillaceae</taxon>
        <taxon>Rossellomorea</taxon>
    </lineage>
</organism>
<comment type="subcellular location">
    <subcellularLocation>
        <location evidence="11">Cytoplasm</location>
    </subcellularLocation>
</comment>
<dbReference type="NCBIfam" id="TIGR00562">
    <property type="entry name" value="proto_IX_ox"/>
    <property type="match status" value="1"/>
</dbReference>
<keyword evidence="9 11" id="KW-0560">Oxidoreductase</keyword>
<comment type="similarity">
    <text evidence="4 11">Belongs to the protoporphyrinogen/coproporphyrinogen oxidase family. Coproporphyrinogen III oxidase subfamily.</text>
</comment>
<sequence length="473" mass="52211">MRGQQVKKVVVIGGGITGLTAAYYLQKEIKEKNLPIQLTLAEGSHRMGGKIQTLIKDGYVIERGPDSFVPRKAGPLNLAKEIGIDGKLVSSTWGKSYVIAGGELYPMPGGSIIGIPTQIAPFITTNLFSITGKMRAAADFILPRSAVADDQSLGRFFRRRMGDEVVDNLIEPLLTGIYAGDIDQMSLMSTFPELHQIEQKHRSLIAGIKKAAAETEGEQKNGRFMTFTKGLQTLVDGVEAALEPETIHKGMKVSRINKEAGRGYTIEFTNGNVLDADSIVITTPHHSLQSMFPSHSFMDYLKEMPATSVATVAMGFDQSAIKKNVDGNEFIVSRNSDYSITACTWTHKKWPHSAPEGKVLMRVYLGKSGDETIVDLSDDQIEQIVLEDLEKIVELEGKPEFTVVTRYKDSMPQYTVGHKKRTEALYRNLEERLPGVFVAGSSYEGLGIPECIEQGEKVVKKTLEYVKDEERTS</sequence>
<name>A0A0V8HI48_9BACI</name>
<comment type="function">
    <text evidence="11">Involved in coproporphyrin-dependent heme b biosynthesis. Catalyzes the oxidation of coproporphyrinogen III to coproporphyrin III.</text>
</comment>
<dbReference type="NCBIfam" id="NF008845">
    <property type="entry name" value="PRK11883.1-5"/>
    <property type="match status" value="1"/>
</dbReference>
<gene>
    <name evidence="13" type="ORF">GA0061094_1741</name>
</gene>
<dbReference type="UniPathway" id="UPA00252"/>
<evidence type="ECO:0000256" key="10">
    <source>
        <dbReference type="ARBA" id="ARBA00023133"/>
    </source>
</evidence>
<comment type="catalytic activity">
    <reaction evidence="1">
        <text>coproporphyrinogen III + 3 O2 = coproporphyrin III + 3 H2O2</text>
        <dbReference type="Rhea" id="RHEA:43436"/>
        <dbReference type="ChEBI" id="CHEBI:15379"/>
        <dbReference type="ChEBI" id="CHEBI:16240"/>
        <dbReference type="ChEBI" id="CHEBI:57309"/>
        <dbReference type="ChEBI" id="CHEBI:131725"/>
        <dbReference type="EC" id="1.3.3.15"/>
    </reaction>
    <physiologicalReaction direction="left-to-right" evidence="1">
        <dbReference type="Rhea" id="RHEA:43437"/>
    </physiologicalReaction>
</comment>
<keyword evidence="7 11" id="KW-0285">Flavoprotein</keyword>
<comment type="pathway">
    <text evidence="3 11">Porphyrin-containing compound metabolism; protoheme biosynthesis.</text>
</comment>
<dbReference type="GO" id="GO:0006783">
    <property type="term" value="P:heme biosynthetic process"/>
    <property type="evidence" value="ECO:0007669"/>
    <property type="project" value="UniProtKB-UniRule"/>
</dbReference>
<dbReference type="InterPro" id="IPR050464">
    <property type="entry name" value="Zeta_carotene_desat/Oxidored"/>
</dbReference>
<dbReference type="GO" id="GO:0005737">
    <property type="term" value="C:cytoplasm"/>
    <property type="evidence" value="ECO:0007669"/>
    <property type="project" value="UniProtKB-SubCell"/>
</dbReference>
<proteinExistence type="inferred from homology"/>
<dbReference type="EMBL" id="FMAU01000002">
    <property type="protein sequence ID" value="SCB99777.1"/>
    <property type="molecule type" value="Genomic_DNA"/>
</dbReference>
<dbReference type="Gene3D" id="3.90.660.20">
    <property type="entry name" value="Protoporphyrinogen oxidase, mitochondrial, domain 2"/>
    <property type="match status" value="1"/>
</dbReference>
<evidence type="ECO:0000259" key="12">
    <source>
        <dbReference type="Pfam" id="PF01593"/>
    </source>
</evidence>
<comment type="cofactor">
    <cofactor evidence="2 11">
        <name>FAD</name>
        <dbReference type="ChEBI" id="CHEBI:57692"/>
    </cofactor>
</comment>
<evidence type="ECO:0000256" key="1">
    <source>
        <dbReference type="ARBA" id="ARBA00001755"/>
    </source>
</evidence>
<dbReference type="PANTHER" id="PTHR42923">
    <property type="entry name" value="PROTOPORPHYRINOGEN OXIDASE"/>
    <property type="match status" value="1"/>
</dbReference>
<dbReference type="PANTHER" id="PTHR42923:SF3">
    <property type="entry name" value="PROTOPORPHYRINOGEN OXIDASE"/>
    <property type="match status" value="1"/>
</dbReference>
<evidence type="ECO:0000256" key="8">
    <source>
        <dbReference type="ARBA" id="ARBA00022827"/>
    </source>
</evidence>
<dbReference type="EC" id="1.3.3.15" evidence="5 11"/>
<keyword evidence="8 11" id="KW-0274">FAD</keyword>
<evidence type="ECO:0000256" key="7">
    <source>
        <dbReference type="ARBA" id="ARBA00022630"/>
    </source>
</evidence>
<dbReference type="GO" id="GO:0004729">
    <property type="term" value="F:oxygen-dependent protoporphyrinogen oxidase activity"/>
    <property type="evidence" value="ECO:0007669"/>
    <property type="project" value="UniProtKB-UniRule"/>
</dbReference>
<dbReference type="InterPro" id="IPR004572">
    <property type="entry name" value="Protoporphyrinogen_oxidase"/>
</dbReference>
<evidence type="ECO:0000256" key="9">
    <source>
        <dbReference type="ARBA" id="ARBA00023002"/>
    </source>
</evidence>
<keyword evidence="10 11" id="KW-0350">Heme biosynthesis</keyword>
<dbReference type="Pfam" id="PF01593">
    <property type="entry name" value="Amino_oxidase"/>
    <property type="match status" value="1"/>
</dbReference>
<dbReference type="OrthoDB" id="9805195at2"/>